<dbReference type="Gene3D" id="3.90.245.10">
    <property type="entry name" value="Ribonucleoside hydrolase-like"/>
    <property type="match status" value="1"/>
</dbReference>
<protein>
    <submittedName>
        <fullName evidence="6">Inosine-uridine preferring nucleoside hydrolase (Modular protein)</fullName>
    </submittedName>
</protein>
<organism evidence="6 7">
    <name type="scientific">Xanthomonas campestris pv. phaseoli</name>
    <dbReference type="NCBI Taxonomy" id="317013"/>
    <lineage>
        <taxon>Bacteria</taxon>
        <taxon>Pseudomonadati</taxon>
        <taxon>Pseudomonadota</taxon>
        <taxon>Gammaproteobacteria</taxon>
        <taxon>Lysobacterales</taxon>
        <taxon>Lysobacteraceae</taxon>
        <taxon>Xanthomonas</taxon>
    </lineage>
</organism>
<evidence type="ECO:0000256" key="3">
    <source>
        <dbReference type="SAM" id="MobiDB-lite"/>
    </source>
</evidence>
<dbReference type="GO" id="GO:0005829">
    <property type="term" value="C:cytosol"/>
    <property type="evidence" value="ECO:0007669"/>
    <property type="project" value="TreeGrafter"/>
</dbReference>
<dbReference type="AlphaFoldDB" id="A0A7Z7J4H7"/>
<comment type="caution">
    <text evidence="6">The sequence shown here is derived from an EMBL/GenBank/DDBJ whole genome shotgun (WGS) entry which is preliminary data.</text>
</comment>
<keyword evidence="4" id="KW-0732">Signal</keyword>
<dbReference type="CDD" id="cd00455">
    <property type="entry name" value="nuc_hydro"/>
    <property type="match status" value="1"/>
</dbReference>
<dbReference type="PANTHER" id="PTHR12304:SF4">
    <property type="entry name" value="URIDINE NUCLEOSIDASE"/>
    <property type="match status" value="1"/>
</dbReference>
<dbReference type="Pfam" id="PF01156">
    <property type="entry name" value="IU_nuc_hydro"/>
    <property type="match status" value="1"/>
</dbReference>
<evidence type="ECO:0000256" key="1">
    <source>
        <dbReference type="ARBA" id="ARBA00022801"/>
    </source>
</evidence>
<evidence type="ECO:0000313" key="6">
    <source>
        <dbReference type="EMBL" id="SOO25709.1"/>
    </source>
</evidence>
<dbReference type="GO" id="GO:0008477">
    <property type="term" value="F:purine nucleosidase activity"/>
    <property type="evidence" value="ECO:0007669"/>
    <property type="project" value="TreeGrafter"/>
</dbReference>
<dbReference type="Proteomes" id="UP000234345">
    <property type="component" value="Unassembled WGS sequence"/>
</dbReference>
<dbReference type="EMBL" id="OCZC01000075">
    <property type="protein sequence ID" value="SOO25709.1"/>
    <property type="molecule type" value="Genomic_DNA"/>
</dbReference>
<dbReference type="InterPro" id="IPR023186">
    <property type="entry name" value="IUNH"/>
</dbReference>
<reference evidence="6 7" key="1">
    <citation type="submission" date="2017-10" db="EMBL/GenBank/DDBJ databases">
        <authorList>
            <person name="Regsiter A."/>
            <person name="William W."/>
        </authorList>
    </citation>
    <scope>NUCLEOTIDE SEQUENCE [LARGE SCALE GENOMIC DNA]</scope>
    <source>
        <strain evidence="6 7">CFBP6991</strain>
    </source>
</reference>
<name>A0A7Z7J4H7_XANCH</name>
<keyword evidence="1 6" id="KW-0378">Hydrolase</keyword>
<dbReference type="GO" id="GO:0006152">
    <property type="term" value="P:purine nucleoside catabolic process"/>
    <property type="evidence" value="ECO:0007669"/>
    <property type="project" value="TreeGrafter"/>
</dbReference>
<feature type="region of interest" description="Disordered" evidence="3">
    <location>
        <begin position="380"/>
        <end position="407"/>
    </location>
</feature>
<feature type="signal peptide" evidence="4">
    <location>
        <begin position="1"/>
        <end position="23"/>
    </location>
</feature>
<evidence type="ECO:0000256" key="4">
    <source>
        <dbReference type="SAM" id="SignalP"/>
    </source>
</evidence>
<proteinExistence type="predicted"/>
<evidence type="ECO:0000259" key="5">
    <source>
        <dbReference type="Pfam" id="PF01156"/>
    </source>
</evidence>
<sequence length="407" mass="43582">MQRTWQRAWGLVAMWCVSTAAWAQQSAAAVQSTPASVQSEKVVVSTDIGDDIDDAFALGLLLRRPQLRVLGIASAWGDTTLRVQLLQRLLQQAGRSEIPLAVGARTTSSIAFSQARWAAKGQVPAALPDAAAMILQQARQHPGEVTLLVLGPMTDAALAQQRDPAGFAKLKRVVAMGGSVRVGYGKSAYRPASAPAPEYNILADVPAAQRVFSSGVPIVLLPLDATQVTLEEPERVALFAHGDGLTDALTQLYYQWRNTDQPWASATPTLFDVVPVAWLLRPALCPTTPLHLDVDAQGYTREGAGAPNVQACLRVDKPALIELYMRSLLECPDSGEQMSSMPVPRGECFFAALCELVKSLVGRQRSALTARGTRRESILGGSMAASMPPSVPQAARAARPDSWLATN</sequence>
<dbReference type="SUPFAM" id="SSF53590">
    <property type="entry name" value="Nucleoside hydrolase"/>
    <property type="match status" value="1"/>
</dbReference>
<dbReference type="PANTHER" id="PTHR12304">
    <property type="entry name" value="INOSINE-URIDINE PREFERRING NUCLEOSIDE HYDROLASE"/>
    <property type="match status" value="1"/>
</dbReference>
<gene>
    <name evidence="6" type="ORF">XFF6991_480034</name>
</gene>
<evidence type="ECO:0000313" key="7">
    <source>
        <dbReference type="Proteomes" id="UP000234345"/>
    </source>
</evidence>
<feature type="domain" description="Inosine/uridine-preferring nucleoside hydrolase" evidence="5">
    <location>
        <begin position="42"/>
        <end position="321"/>
    </location>
</feature>
<dbReference type="InterPro" id="IPR001910">
    <property type="entry name" value="Inosine/uridine_hydrolase_dom"/>
</dbReference>
<feature type="chain" id="PRO_5030587097" evidence="4">
    <location>
        <begin position="24"/>
        <end position="407"/>
    </location>
</feature>
<keyword evidence="2" id="KW-0326">Glycosidase</keyword>
<accession>A0A7Z7J4H7</accession>
<evidence type="ECO:0000256" key="2">
    <source>
        <dbReference type="ARBA" id="ARBA00023295"/>
    </source>
</evidence>
<dbReference type="InterPro" id="IPR036452">
    <property type="entry name" value="Ribo_hydro-like"/>
</dbReference>